<evidence type="ECO:0000313" key="10">
    <source>
        <dbReference type="Proteomes" id="UP000619976"/>
    </source>
</evidence>
<dbReference type="Proteomes" id="UP000619976">
    <property type="component" value="Unassembled WGS sequence"/>
</dbReference>
<reference evidence="8 10" key="3">
    <citation type="submission" date="2020-12" db="EMBL/GenBank/DDBJ databases">
        <title>Enhanced detection system for hospital associated transmission using whole genome sequencing surveillance.</title>
        <authorList>
            <person name="Harrison L.H."/>
            <person name="Van Tyne D."/>
            <person name="Marsh J.W."/>
            <person name="Griffith M.P."/>
            <person name="Snyder D.J."/>
            <person name="Cooper V.S."/>
            <person name="Mustapha M."/>
        </authorList>
    </citation>
    <scope>NUCLEOTIDE SEQUENCE [LARGE SCALE GENOMIC DNA]</scope>
    <source>
        <strain evidence="8 10">PR00195</strain>
    </source>
</reference>
<dbReference type="InterPro" id="IPR014284">
    <property type="entry name" value="RNA_pol_sigma-70_dom"/>
</dbReference>
<dbReference type="CDD" id="cd06171">
    <property type="entry name" value="Sigma70_r4"/>
    <property type="match status" value="1"/>
</dbReference>
<dbReference type="SUPFAM" id="SSF88659">
    <property type="entry name" value="Sigma3 and sigma4 domains of RNA polymerase sigma factors"/>
    <property type="match status" value="1"/>
</dbReference>
<reference evidence="9" key="2">
    <citation type="submission" date="2015-06" db="EMBL/GenBank/DDBJ databases">
        <authorList>
            <person name="Urmite Genomes"/>
        </authorList>
    </citation>
    <scope>NUCLEOTIDE SEQUENCE [LARGE SCALE GENOMIC DNA]</scope>
    <source>
        <strain evidence="9">CSUR P1867</strain>
    </source>
</reference>
<evidence type="ECO:0000256" key="3">
    <source>
        <dbReference type="ARBA" id="ARBA00023082"/>
    </source>
</evidence>
<gene>
    <name evidence="7" type="primary">fecI</name>
    <name evidence="7" type="ORF">BN1804_01754</name>
    <name evidence="8" type="ORF">JFQ69_08635</name>
</gene>
<dbReference type="RefSeq" id="WP_006535272.1">
    <property type="nucleotide sequence ID" value="NZ_CAXOKJ010000002.1"/>
</dbReference>
<evidence type="ECO:0000256" key="2">
    <source>
        <dbReference type="ARBA" id="ARBA00023015"/>
    </source>
</evidence>
<keyword evidence="2" id="KW-0805">Transcription regulation</keyword>
<dbReference type="SUPFAM" id="SSF88946">
    <property type="entry name" value="Sigma2 domain of RNA polymerase sigma factors"/>
    <property type="match status" value="1"/>
</dbReference>
<organism evidence="7 9">
    <name type="scientific">Proteus penneri</name>
    <dbReference type="NCBI Taxonomy" id="102862"/>
    <lineage>
        <taxon>Bacteria</taxon>
        <taxon>Pseudomonadati</taxon>
        <taxon>Pseudomonadota</taxon>
        <taxon>Gammaproteobacteria</taxon>
        <taxon>Enterobacterales</taxon>
        <taxon>Morganellaceae</taxon>
        <taxon>Proteus</taxon>
    </lineage>
</organism>
<keyword evidence="4" id="KW-0804">Transcription</keyword>
<dbReference type="GO" id="GO:0006352">
    <property type="term" value="P:DNA-templated transcription initiation"/>
    <property type="evidence" value="ECO:0007669"/>
    <property type="project" value="InterPro"/>
</dbReference>
<dbReference type="EMBL" id="JAEKCB010000003">
    <property type="protein sequence ID" value="MBJ2117723.1"/>
    <property type="molecule type" value="Genomic_DNA"/>
</dbReference>
<accession>A0A0G4Q806</accession>
<comment type="similarity">
    <text evidence="1">Belongs to the sigma-70 factor family. ECF subfamily.</text>
</comment>
<evidence type="ECO:0000259" key="6">
    <source>
        <dbReference type="Pfam" id="PF08281"/>
    </source>
</evidence>
<dbReference type="PANTHER" id="PTHR43133:SF63">
    <property type="entry name" value="RNA POLYMERASE SIGMA FACTOR FECI-RELATED"/>
    <property type="match status" value="1"/>
</dbReference>
<dbReference type="AlphaFoldDB" id="A0A0G4Q806"/>
<dbReference type="Proteomes" id="UP000183920">
    <property type="component" value="Unassembled WGS sequence"/>
</dbReference>
<evidence type="ECO:0000256" key="4">
    <source>
        <dbReference type="ARBA" id="ARBA00023163"/>
    </source>
</evidence>
<protein>
    <submittedName>
        <fullName evidence="7 8">RNA polymerase sigma factor</fullName>
    </submittedName>
</protein>
<feature type="domain" description="RNA polymerase sigma-70 region 2" evidence="5">
    <location>
        <begin position="15"/>
        <end position="80"/>
    </location>
</feature>
<dbReference type="GO" id="GO:0003677">
    <property type="term" value="F:DNA binding"/>
    <property type="evidence" value="ECO:0007669"/>
    <property type="project" value="InterPro"/>
</dbReference>
<name>A0A0G4Q806_9GAMM</name>
<dbReference type="InterPro" id="IPR013324">
    <property type="entry name" value="RNA_pol_sigma_r3/r4-like"/>
</dbReference>
<dbReference type="NCBIfam" id="TIGR02937">
    <property type="entry name" value="sigma70-ECF"/>
    <property type="match status" value="1"/>
</dbReference>
<reference evidence="7" key="1">
    <citation type="submission" date="2015-06" db="EMBL/GenBank/DDBJ databases">
        <authorList>
            <person name="Urmite Genomes Urmite Genomes"/>
        </authorList>
    </citation>
    <scope>NUCLEOTIDE SEQUENCE [LARGE SCALE GENOMIC DNA]</scope>
    <source>
        <strain evidence="7">CSUR P1867</strain>
    </source>
</reference>
<dbReference type="Pfam" id="PF08281">
    <property type="entry name" value="Sigma70_r4_2"/>
    <property type="match status" value="1"/>
</dbReference>
<evidence type="ECO:0000313" key="8">
    <source>
        <dbReference type="EMBL" id="MBJ2117723.1"/>
    </source>
</evidence>
<dbReference type="Pfam" id="PF04542">
    <property type="entry name" value="Sigma70_r2"/>
    <property type="match status" value="1"/>
</dbReference>
<accession>A0A379EI57</accession>
<dbReference type="Gene3D" id="1.10.1740.10">
    <property type="match status" value="1"/>
</dbReference>
<keyword evidence="3" id="KW-0731">Sigma factor</keyword>
<dbReference type="InterPro" id="IPR007627">
    <property type="entry name" value="RNA_pol_sigma70_r2"/>
</dbReference>
<proteinExistence type="inferred from homology"/>
<evidence type="ECO:0000313" key="7">
    <source>
        <dbReference type="EMBL" id="CRL61990.1"/>
    </source>
</evidence>
<dbReference type="InterPro" id="IPR013325">
    <property type="entry name" value="RNA_pol_sigma_r2"/>
</dbReference>
<sequence>MASNKSLAQKISCAYQSTYGQLVRFFHKRTGNYHDADDLSQDVFTLWLNRKEQTPVQEQRAFLFKIANHVLIDHWRKNQKQKDIYQDDYELDDAAQNYTTELDPGYVLEHQQRLDLLSEAIATLPPRRREAFVLYRFDGLSQSEIAEQMDISISMVEKHIAAALLYCKRYVDAGQEKCTNDE</sequence>
<feature type="domain" description="RNA polymerase sigma factor 70 region 4 type 2" evidence="6">
    <location>
        <begin position="115"/>
        <end position="165"/>
    </location>
</feature>
<dbReference type="InterPro" id="IPR039425">
    <property type="entry name" value="RNA_pol_sigma-70-like"/>
</dbReference>
<dbReference type="PANTHER" id="PTHR43133">
    <property type="entry name" value="RNA POLYMERASE ECF-TYPE SIGMA FACTO"/>
    <property type="match status" value="1"/>
</dbReference>
<dbReference type="GeneID" id="76521744"/>
<dbReference type="InterPro" id="IPR013249">
    <property type="entry name" value="RNA_pol_sigma70_r4_t2"/>
</dbReference>
<dbReference type="EMBL" id="CVRY01000003">
    <property type="protein sequence ID" value="CRL61990.1"/>
    <property type="molecule type" value="Genomic_DNA"/>
</dbReference>
<dbReference type="Gene3D" id="1.10.10.10">
    <property type="entry name" value="Winged helix-like DNA-binding domain superfamily/Winged helix DNA-binding domain"/>
    <property type="match status" value="1"/>
</dbReference>
<dbReference type="InterPro" id="IPR036388">
    <property type="entry name" value="WH-like_DNA-bd_sf"/>
</dbReference>
<evidence type="ECO:0000256" key="1">
    <source>
        <dbReference type="ARBA" id="ARBA00010641"/>
    </source>
</evidence>
<evidence type="ECO:0000259" key="5">
    <source>
        <dbReference type="Pfam" id="PF04542"/>
    </source>
</evidence>
<dbReference type="GO" id="GO:0016987">
    <property type="term" value="F:sigma factor activity"/>
    <property type="evidence" value="ECO:0007669"/>
    <property type="project" value="UniProtKB-KW"/>
</dbReference>
<evidence type="ECO:0000313" key="9">
    <source>
        <dbReference type="Proteomes" id="UP000183920"/>
    </source>
</evidence>
<keyword evidence="10" id="KW-1185">Reference proteome</keyword>